<name>A0AAD9J0F9_9ANNE</name>
<gene>
    <name evidence="2" type="ORF">LSH36_816g00011</name>
</gene>
<reference evidence="2" key="1">
    <citation type="journal article" date="2023" name="Mol. Biol. Evol.">
        <title>Third-Generation Sequencing Reveals the Adaptive Role of the Epigenome in Three Deep-Sea Polychaetes.</title>
        <authorList>
            <person name="Perez M."/>
            <person name="Aroh O."/>
            <person name="Sun Y."/>
            <person name="Lan Y."/>
            <person name="Juniper S.K."/>
            <person name="Young C.R."/>
            <person name="Angers B."/>
            <person name="Qian P.Y."/>
        </authorList>
    </citation>
    <scope>NUCLEOTIDE SEQUENCE</scope>
    <source>
        <strain evidence="2">P08H-3</strain>
    </source>
</reference>
<protein>
    <recommendedName>
        <fullName evidence="4">SH3 domain-containing protein</fullName>
    </recommendedName>
</protein>
<evidence type="ECO:0008006" key="4">
    <source>
        <dbReference type="Google" id="ProtNLM"/>
    </source>
</evidence>
<dbReference type="AlphaFoldDB" id="A0AAD9J0F9"/>
<feature type="region of interest" description="Disordered" evidence="1">
    <location>
        <begin position="107"/>
        <end position="139"/>
    </location>
</feature>
<evidence type="ECO:0000313" key="2">
    <source>
        <dbReference type="EMBL" id="KAK2143743.1"/>
    </source>
</evidence>
<evidence type="ECO:0000313" key="3">
    <source>
        <dbReference type="Proteomes" id="UP001208570"/>
    </source>
</evidence>
<proteinExistence type="predicted"/>
<comment type="caution">
    <text evidence="2">The sequence shown here is derived from an EMBL/GenBank/DDBJ whole genome shotgun (WGS) entry which is preliminary data.</text>
</comment>
<evidence type="ECO:0000256" key="1">
    <source>
        <dbReference type="SAM" id="MobiDB-lite"/>
    </source>
</evidence>
<keyword evidence="3" id="KW-1185">Reference proteome</keyword>
<organism evidence="2 3">
    <name type="scientific">Paralvinella palmiformis</name>
    <dbReference type="NCBI Taxonomy" id="53620"/>
    <lineage>
        <taxon>Eukaryota</taxon>
        <taxon>Metazoa</taxon>
        <taxon>Spiralia</taxon>
        <taxon>Lophotrochozoa</taxon>
        <taxon>Annelida</taxon>
        <taxon>Polychaeta</taxon>
        <taxon>Sedentaria</taxon>
        <taxon>Canalipalpata</taxon>
        <taxon>Terebellida</taxon>
        <taxon>Terebelliformia</taxon>
        <taxon>Alvinellidae</taxon>
        <taxon>Paralvinella</taxon>
    </lineage>
</organism>
<sequence length="169" mass="18690">MSAILSRPTGEVSVQEGDLVRLKSPPGYEILDKDSYLATNTRTGQTGQVTANCLYLLPVIERPTAEILKIFRTPKRRGSFRNYLSEDNLQKLPNLAMECSESLQTVSRPVLDNAPTTMSTPGSESRDDKKRNELNNGQSKICHTPEITYSSVGDHQLTVFNSIDCVSAL</sequence>
<accession>A0AAD9J0F9</accession>
<feature type="compositionally biased region" description="Polar residues" evidence="1">
    <location>
        <begin position="114"/>
        <end position="123"/>
    </location>
</feature>
<dbReference type="Proteomes" id="UP001208570">
    <property type="component" value="Unassembled WGS sequence"/>
</dbReference>
<dbReference type="Gene3D" id="2.30.30.40">
    <property type="entry name" value="SH3 Domains"/>
    <property type="match status" value="1"/>
</dbReference>
<feature type="compositionally biased region" description="Basic and acidic residues" evidence="1">
    <location>
        <begin position="124"/>
        <end position="133"/>
    </location>
</feature>
<dbReference type="EMBL" id="JAODUP010000816">
    <property type="protein sequence ID" value="KAK2143743.1"/>
    <property type="molecule type" value="Genomic_DNA"/>
</dbReference>